<name>A0A2U3LXD1_9FIRM</name>
<reference evidence="3" key="1">
    <citation type="submission" date="2018-02" db="EMBL/GenBank/DDBJ databases">
        <authorList>
            <person name="Hausmann B."/>
        </authorList>
    </citation>
    <scope>NUCLEOTIDE SEQUENCE [LARGE SCALE GENOMIC DNA]</scope>
    <source>
        <strain evidence="3">Peat soil MAG SbF1</strain>
    </source>
</reference>
<dbReference type="AlphaFoldDB" id="A0A2U3LXD1"/>
<organism evidence="2 3">
    <name type="scientific">Candidatus Desulfosporosinus infrequens</name>
    <dbReference type="NCBI Taxonomy" id="2043169"/>
    <lineage>
        <taxon>Bacteria</taxon>
        <taxon>Bacillati</taxon>
        <taxon>Bacillota</taxon>
        <taxon>Clostridia</taxon>
        <taxon>Eubacteriales</taxon>
        <taxon>Desulfitobacteriaceae</taxon>
        <taxon>Desulfosporosinus</taxon>
    </lineage>
</organism>
<sequence>MDIRIDRFSQYPLGSTDQLTNPLTGDTPSQATLTLGASTGRDTGILTSTDVCASGMSDGGQDPITGSDILLATVVDESIFEQTRQLIREGNGLV</sequence>
<evidence type="ECO:0000313" key="2">
    <source>
        <dbReference type="EMBL" id="SPF56591.1"/>
    </source>
</evidence>
<dbReference type="EMBL" id="OMOF01000923">
    <property type="protein sequence ID" value="SPF56591.1"/>
    <property type="molecule type" value="Genomic_DNA"/>
</dbReference>
<proteinExistence type="predicted"/>
<evidence type="ECO:0000256" key="1">
    <source>
        <dbReference type="SAM" id="MobiDB-lite"/>
    </source>
</evidence>
<accession>A0A2U3LXD1</accession>
<dbReference type="Proteomes" id="UP000238916">
    <property type="component" value="Unassembled WGS sequence"/>
</dbReference>
<gene>
    <name evidence="2" type="ORF">SBF1_930006</name>
</gene>
<protein>
    <submittedName>
        <fullName evidence="2">Uncharacterized protein</fullName>
    </submittedName>
</protein>
<evidence type="ECO:0000313" key="3">
    <source>
        <dbReference type="Proteomes" id="UP000238916"/>
    </source>
</evidence>
<feature type="region of interest" description="Disordered" evidence="1">
    <location>
        <begin position="14"/>
        <end position="41"/>
    </location>
</feature>